<reference evidence="2" key="1">
    <citation type="submission" date="2018-09" db="EMBL/GenBank/DDBJ databases">
        <title>Complete Genome Sequencing of Sulfolobus sp. JCM 16834.</title>
        <authorList>
            <person name="Kato S."/>
            <person name="Itoh T."/>
            <person name="Ohkuma M."/>
        </authorList>
    </citation>
    <scope>NUCLEOTIDE SEQUENCE [LARGE SCALE GENOMIC DNA]</scope>
    <source>
        <strain evidence="2">IC-007</strain>
    </source>
</reference>
<dbReference type="Proteomes" id="UP000325030">
    <property type="component" value="Chromosome"/>
</dbReference>
<gene>
    <name evidence="1" type="ORF">IC007_0183</name>
</gene>
<dbReference type="AlphaFoldDB" id="A0A510E0P9"/>
<name>A0A510E0P9_9CREN</name>
<organism evidence="1 2">
    <name type="scientific">Sulfuracidifex tepidarius</name>
    <dbReference type="NCBI Taxonomy" id="1294262"/>
    <lineage>
        <taxon>Archaea</taxon>
        <taxon>Thermoproteota</taxon>
        <taxon>Thermoprotei</taxon>
        <taxon>Sulfolobales</taxon>
        <taxon>Sulfolobaceae</taxon>
        <taxon>Sulfuracidifex</taxon>
    </lineage>
</organism>
<dbReference type="EMBL" id="AP018930">
    <property type="protein sequence ID" value="BBG25678.1"/>
    <property type="molecule type" value="Genomic_DNA"/>
</dbReference>
<sequence>MMVKGAKVLSEGVVHSPSVLCKTKVLHFIDIKLDSKTFKVTTTIKEIF</sequence>
<accession>A0A510E0P9</accession>
<proteinExistence type="predicted"/>
<evidence type="ECO:0000313" key="2">
    <source>
        <dbReference type="Proteomes" id="UP000325030"/>
    </source>
</evidence>
<protein>
    <submittedName>
        <fullName evidence="1">Uncharacterized protein</fullName>
    </submittedName>
</protein>
<evidence type="ECO:0000313" key="1">
    <source>
        <dbReference type="EMBL" id="BBG25678.1"/>
    </source>
</evidence>